<feature type="compositionally biased region" description="Polar residues" evidence="1">
    <location>
        <begin position="99"/>
        <end position="108"/>
    </location>
</feature>
<dbReference type="EMBL" id="NIDN02000020">
    <property type="protein sequence ID" value="RLM00100.1"/>
    <property type="molecule type" value="Genomic_DNA"/>
</dbReference>
<comment type="caution">
    <text evidence="2">The sequence shown here is derived from an EMBL/GenBank/DDBJ whole genome shotgun (WGS) entry which is preliminary data.</text>
</comment>
<reference evidence="2 3" key="1">
    <citation type="submission" date="2018-08" db="EMBL/GenBank/DDBJ databases">
        <title>Draft genome sequences of two Aspergillus turcosus clinical strains isolated from bronchoalveolar lavage fluid: one azole-susceptible and the other azole-resistant.</title>
        <authorList>
            <person name="Parent-Michaud M."/>
            <person name="Dufresne P.J."/>
            <person name="Fournier E."/>
            <person name="Martineau C."/>
            <person name="Moreira S."/>
            <person name="Perkins V."/>
            <person name="De Repentigny L."/>
            <person name="Dufresne S.F."/>
        </authorList>
    </citation>
    <scope>NUCLEOTIDE SEQUENCE [LARGE SCALE GENOMIC DNA]</scope>
    <source>
        <strain evidence="2">HMR AF 1038</strain>
    </source>
</reference>
<evidence type="ECO:0000313" key="3">
    <source>
        <dbReference type="Proteomes" id="UP000215289"/>
    </source>
</evidence>
<name>A0A229YTS1_9EURO</name>
<evidence type="ECO:0000313" key="2">
    <source>
        <dbReference type="EMBL" id="RLM00100.1"/>
    </source>
</evidence>
<dbReference type="Proteomes" id="UP000215289">
    <property type="component" value="Unassembled WGS sequence"/>
</dbReference>
<accession>A0A229YTS1</accession>
<dbReference type="AlphaFoldDB" id="A0A229YTS1"/>
<evidence type="ECO:0000256" key="1">
    <source>
        <dbReference type="SAM" id="MobiDB-lite"/>
    </source>
</evidence>
<proteinExistence type="predicted"/>
<feature type="region of interest" description="Disordered" evidence="1">
    <location>
        <begin position="77"/>
        <end position="108"/>
    </location>
</feature>
<protein>
    <submittedName>
        <fullName evidence="2">Uncharacterized protein</fullName>
    </submittedName>
</protein>
<organism evidence="2 3">
    <name type="scientific">Aspergillus turcosus</name>
    <dbReference type="NCBI Taxonomy" id="1245748"/>
    <lineage>
        <taxon>Eukaryota</taxon>
        <taxon>Fungi</taxon>
        <taxon>Dikarya</taxon>
        <taxon>Ascomycota</taxon>
        <taxon>Pezizomycotina</taxon>
        <taxon>Eurotiomycetes</taxon>
        <taxon>Eurotiomycetidae</taxon>
        <taxon>Eurotiales</taxon>
        <taxon>Aspergillaceae</taxon>
        <taxon>Aspergillus</taxon>
        <taxon>Aspergillus subgen. Fumigati</taxon>
    </lineage>
</organism>
<sequence length="108" mass="11664">MLLKNYTWEGLRSSRSATGMTWFPPAAVPVTYRTPDNPGYQVLDGQQLGRPAPVDRTPYALQCPRAISEVHNHPYRSSPVATEIPQSIQFSPPAESAVPATSTPGAAS</sequence>
<keyword evidence="3" id="KW-1185">Reference proteome</keyword>
<gene>
    <name evidence="2" type="ORF">CFD26_107655</name>
</gene>